<feature type="region of interest" description="Disordered" evidence="1">
    <location>
        <begin position="174"/>
        <end position="196"/>
    </location>
</feature>
<dbReference type="PANTHER" id="PTHR12271:SF40">
    <property type="entry name" value="POLY(A) RNA POLYMERASE GLD2"/>
    <property type="match status" value="1"/>
</dbReference>
<feature type="region of interest" description="Disordered" evidence="1">
    <location>
        <begin position="1"/>
        <end position="30"/>
    </location>
</feature>
<organism evidence="3">
    <name type="scientific">Octactis speculum</name>
    <dbReference type="NCBI Taxonomy" id="3111310"/>
    <lineage>
        <taxon>Eukaryota</taxon>
        <taxon>Sar</taxon>
        <taxon>Stramenopiles</taxon>
        <taxon>Ochrophyta</taxon>
        <taxon>Dictyochophyceae</taxon>
        <taxon>Dictyochales</taxon>
        <taxon>Dictyochaceae</taxon>
        <taxon>Octactis</taxon>
    </lineage>
</organism>
<feature type="region of interest" description="Disordered" evidence="1">
    <location>
        <begin position="272"/>
        <end position="300"/>
    </location>
</feature>
<accession>A0A7S2H3P8</accession>
<dbReference type="Gene3D" id="1.10.1410.10">
    <property type="match status" value="1"/>
</dbReference>
<dbReference type="EMBL" id="HBGS01056773">
    <property type="protein sequence ID" value="CAD9479606.1"/>
    <property type="molecule type" value="Transcribed_RNA"/>
</dbReference>
<sequence>MAKKRKRTGRRISKAERLARRQEQVPTGGISVAEEAPSRSDLLSLIVAGRFDEAEGSSLRADKMSHSPSTAITFLDLLSRKLSCPMRKSDEKADDDVIRPRTLLHYARRIVSHHYGVDEKMLPGLQFAQRLCPQLLQDNHWESAAILAEAFGPEARARYPPLIIAIAALETSKAKSPNEDDDEQQQQQELSGGSKDEATAALCAVMPPEEVAVRRMLSRDATMHKHLRIELLRHVVASLKHHSLLYACLPAISLDPQAVPSSAALSRLGLEMTSSPTSNQTDNQQQQQQHMRPPPTKVSGTAEAVRAFVETVIRNNSMTTETNGVVSVRCFGSVVLESSEAAVRDVDLCLLLPNTGDNDVVADSLKVLKECTRALSKEAAKTLSLSHNEKQDGQQAGAGQHCLHVKDVREISKARVGVVKFRVMLPPSAEAVSQKRVTDECVSVDLVVNNRAALVNTELQRCALNGSKPLRALCHVVRVWASARRLRFLALGSKGSSSDLGLLSSYAWRLLCVAYCQREGLTPHWPHVHDLTHSPPLTTSITPAEDGDGGSETTMVCAGKLFYGFLKWLTTEIDYKHHAAITLHDPEVGHQLKPRGENAWPRLRLADPVEPLHDLGSHLTKRGFALLMRESARAILAMRDGAGLNHIVTPLAHSKSALTVGKKDKTVTSSSSVQACSAGTKSIDVTSSNLSGESKGRGSLPLSQQEVTDKSKKRRLEPHRPSSQTIPAKRPHLLSGNLVG</sequence>
<dbReference type="Gene3D" id="3.30.460.10">
    <property type="entry name" value="Beta Polymerase, domain 2"/>
    <property type="match status" value="1"/>
</dbReference>
<feature type="domain" description="Poly(A) RNA polymerase mitochondrial-like central palm" evidence="2">
    <location>
        <begin position="320"/>
        <end position="460"/>
    </location>
</feature>
<protein>
    <recommendedName>
        <fullName evidence="2">Poly(A) RNA polymerase mitochondrial-like central palm domain-containing protein</fullName>
    </recommendedName>
</protein>
<dbReference type="Pfam" id="PF22600">
    <property type="entry name" value="MTPAP-like_central"/>
    <property type="match status" value="1"/>
</dbReference>
<proteinExistence type="predicted"/>
<reference evidence="3" key="1">
    <citation type="submission" date="2021-01" db="EMBL/GenBank/DDBJ databases">
        <authorList>
            <person name="Corre E."/>
            <person name="Pelletier E."/>
            <person name="Niang G."/>
            <person name="Scheremetjew M."/>
            <person name="Finn R."/>
            <person name="Kale V."/>
            <person name="Holt S."/>
            <person name="Cochrane G."/>
            <person name="Meng A."/>
            <person name="Brown T."/>
            <person name="Cohen L."/>
        </authorList>
    </citation>
    <scope>NUCLEOTIDE SEQUENCE</scope>
    <source>
        <strain evidence="3">CCMP1381</strain>
    </source>
</reference>
<dbReference type="InterPro" id="IPR054708">
    <property type="entry name" value="MTPAP-like_central"/>
</dbReference>
<feature type="compositionally biased region" description="Polar residues" evidence="1">
    <location>
        <begin position="272"/>
        <end position="283"/>
    </location>
</feature>
<dbReference type="SUPFAM" id="SSF81631">
    <property type="entry name" value="PAP/OAS1 substrate-binding domain"/>
    <property type="match status" value="1"/>
</dbReference>
<feature type="compositionally biased region" description="Basic residues" evidence="1">
    <location>
        <begin position="1"/>
        <end position="12"/>
    </location>
</feature>
<evidence type="ECO:0000259" key="2">
    <source>
        <dbReference type="Pfam" id="PF22600"/>
    </source>
</evidence>
<feature type="region of interest" description="Disordered" evidence="1">
    <location>
        <begin position="687"/>
        <end position="740"/>
    </location>
</feature>
<evidence type="ECO:0000256" key="1">
    <source>
        <dbReference type="SAM" id="MobiDB-lite"/>
    </source>
</evidence>
<gene>
    <name evidence="3" type="ORF">DSPE1174_LOCUS29589</name>
</gene>
<dbReference type="PANTHER" id="PTHR12271">
    <property type="entry name" value="POLY A POLYMERASE CID PAP -RELATED"/>
    <property type="match status" value="1"/>
</dbReference>
<dbReference type="GO" id="GO:0031123">
    <property type="term" value="P:RNA 3'-end processing"/>
    <property type="evidence" value="ECO:0007669"/>
    <property type="project" value="TreeGrafter"/>
</dbReference>
<name>A0A7S2H3P8_9STRA</name>
<dbReference type="InterPro" id="IPR043519">
    <property type="entry name" value="NT_sf"/>
</dbReference>
<dbReference type="AlphaFoldDB" id="A0A7S2H3P8"/>
<evidence type="ECO:0000313" key="3">
    <source>
        <dbReference type="EMBL" id="CAD9479606.1"/>
    </source>
</evidence>
<feature type="compositionally biased region" description="Basic and acidic residues" evidence="1">
    <location>
        <begin position="13"/>
        <end position="23"/>
    </location>
</feature>
<dbReference type="GO" id="GO:0016779">
    <property type="term" value="F:nucleotidyltransferase activity"/>
    <property type="evidence" value="ECO:0007669"/>
    <property type="project" value="TreeGrafter"/>
</dbReference>